<dbReference type="GO" id="GO:0005524">
    <property type="term" value="F:ATP binding"/>
    <property type="evidence" value="ECO:0007669"/>
    <property type="project" value="InterPro"/>
</dbReference>
<dbReference type="Pfam" id="PF07714">
    <property type="entry name" value="PK_Tyr_Ser-Thr"/>
    <property type="match status" value="1"/>
</dbReference>
<dbReference type="InterPro" id="IPR011009">
    <property type="entry name" value="Kinase-like_dom_sf"/>
</dbReference>
<keyword evidence="6" id="KW-1015">Disulfide bond</keyword>
<sequence length="610" mass="67824">MFSVEGEFYTSSAPIEFTHKADRIFEDARNVFIDLHGATGRYVKVQLFFALRWMMISEVYFESVPCKCNITDDEMPPLPATIETSSDGEKDSSFVPVTSSSSSGLLLGLAVTLGVVFVVVPVILGIYYYKNHLTKSKSKTPVTTSNGVDSRKVSMKMKDLHINMNLSPTSNGYSRAKGKLYGHVHMEEEVAAMYQEPYKGPIHNPGYYTLNRAATPSETPLKALADTDDSVDYAVPDVNMTPPPPFSEVYTPPPPVPLSRPPNSLPGRIIRETPPPPPVPSIPPPPEQQYYIAPRLCQPSNIQGVTGTVIYSVVDTSVIQKEVPVPEIPRHRIRVLENLGEGLFGTVQLCEVDGVAGQHGGGSLSTSSGNTRLVALKSLKPNASEMAKEDFKSEVRVLSRLEDPNIVMLLGVVTRHEPMAMLLEYMEHGDLYQFLRRHVSEGIAVRHPMIQNPNGAPPPILTYGALIYMGTQIASGMKYLEELNFVHRDLAARNCLVGRGLTIKISDFGMSRPLYSSDYYRIEGRAVLPIRWMAWESVLQGRFTTKSDVWAFGVTLWEILTMARRQAYDELSDEGVLENVSHCYHGDVNNLKKKLQTMDYETDSLFVCPE</sequence>
<evidence type="ECO:0000256" key="6">
    <source>
        <dbReference type="ARBA" id="ARBA00023157"/>
    </source>
</evidence>
<comment type="caution">
    <text evidence="10">The sequence shown here is derived from an EMBL/GenBank/DDBJ whole genome shotgun (WGS) entry which is preliminary data.</text>
</comment>
<dbReference type="InterPro" id="IPR020635">
    <property type="entry name" value="Tyr_kinase_cat_dom"/>
</dbReference>
<dbReference type="EMBL" id="SEYY01012763">
    <property type="protein sequence ID" value="KAB7500760.1"/>
    <property type="molecule type" value="Genomic_DNA"/>
</dbReference>
<comment type="subcellular location">
    <subcellularLocation>
        <location evidence="1">Membrane</location>
        <topology evidence="1">Single-pass type I membrane protein</topology>
    </subcellularLocation>
</comment>
<dbReference type="InterPro" id="IPR048525">
    <property type="entry name" value="DDR1-2_DS-like"/>
</dbReference>
<dbReference type="InterPro" id="IPR000719">
    <property type="entry name" value="Prot_kinase_dom"/>
</dbReference>
<dbReference type="PANTHER" id="PTHR24416">
    <property type="entry name" value="TYROSINE-PROTEIN KINASE RECEPTOR"/>
    <property type="match status" value="1"/>
</dbReference>
<keyword evidence="11" id="KW-1185">Reference proteome</keyword>
<keyword evidence="4 8" id="KW-1133">Transmembrane helix</keyword>
<dbReference type="PANTHER" id="PTHR24416:SF634">
    <property type="entry name" value="DISCOIDIN DOMAIN-CONTAINING RECEPTOR TYROSINE KINASE B"/>
    <property type="match status" value="1"/>
</dbReference>
<feature type="transmembrane region" description="Helical" evidence="8">
    <location>
        <begin position="105"/>
        <end position="129"/>
    </location>
</feature>
<dbReference type="PRINTS" id="PR00109">
    <property type="entry name" value="TYRKINASE"/>
</dbReference>
<evidence type="ECO:0000256" key="8">
    <source>
        <dbReference type="SAM" id="Phobius"/>
    </source>
</evidence>
<evidence type="ECO:0000256" key="4">
    <source>
        <dbReference type="ARBA" id="ARBA00022989"/>
    </source>
</evidence>
<dbReference type="FunFam" id="1.10.510.10:FF:000667">
    <property type="entry name" value="Tyrosine-protein kinase receptor"/>
    <property type="match status" value="1"/>
</dbReference>
<keyword evidence="3" id="KW-0732">Signal</keyword>
<reference evidence="10 11" key="1">
    <citation type="journal article" date="2019" name="PLoS Biol.">
        <title>Sex chromosomes control vertical transmission of feminizing Wolbachia symbionts in an isopod.</title>
        <authorList>
            <person name="Becking T."/>
            <person name="Chebbi M.A."/>
            <person name="Giraud I."/>
            <person name="Moumen B."/>
            <person name="Laverre T."/>
            <person name="Caubet Y."/>
            <person name="Peccoud J."/>
            <person name="Gilbert C."/>
            <person name="Cordaux R."/>
        </authorList>
    </citation>
    <scope>NUCLEOTIDE SEQUENCE [LARGE SCALE GENOMIC DNA]</scope>
    <source>
        <strain evidence="10">ANa2</strain>
        <tissue evidence="10">Whole body excluding digestive tract and cuticle</tissue>
    </source>
</reference>
<keyword evidence="7" id="KW-0325">Glycoprotein</keyword>
<accession>A0A5N5T6X6</accession>
<evidence type="ECO:0000256" key="3">
    <source>
        <dbReference type="ARBA" id="ARBA00022729"/>
    </source>
</evidence>
<evidence type="ECO:0000313" key="10">
    <source>
        <dbReference type="EMBL" id="KAB7500760.1"/>
    </source>
</evidence>
<dbReference type="Gene3D" id="2.60.120.1190">
    <property type="match status" value="1"/>
</dbReference>
<dbReference type="InterPro" id="IPR050122">
    <property type="entry name" value="RTK"/>
</dbReference>
<dbReference type="GO" id="GO:0043235">
    <property type="term" value="C:receptor complex"/>
    <property type="evidence" value="ECO:0007669"/>
    <property type="project" value="TreeGrafter"/>
</dbReference>
<dbReference type="SMART" id="SM00219">
    <property type="entry name" value="TyrKc"/>
    <property type="match status" value="1"/>
</dbReference>
<dbReference type="Pfam" id="PF21114">
    <property type="entry name" value="DDR1-2_DS-like"/>
    <property type="match status" value="1"/>
</dbReference>
<keyword evidence="10" id="KW-0675">Receptor</keyword>
<feature type="domain" description="Protein kinase" evidence="9">
    <location>
        <begin position="333"/>
        <end position="610"/>
    </location>
</feature>
<dbReference type="GO" id="GO:0038062">
    <property type="term" value="F:protein tyrosine kinase collagen receptor activity"/>
    <property type="evidence" value="ECO:0007669"/>
    <property type="project" value="TreeGrafter"/>
</dbReference>
<evidence type="ECO:0000256" key="1">
    <source>
        <dbReference type="ARBA" id="ARBA00004479"/>
    </source>
</evidence>
<organism evidence="10 11">
    <name type="scientific">Armadillidium nasatum</name>
    <dbReference type="NCBI Taxonomy" id="96803"/>
    <lineage>
        <taxon>Eukaryota</taxon>
        <taxon>Metazoa</taxon>
        <taxon>Ecdysozoa</taxon>
        <taxon>Arthropoda</taxon>
        <taxon>Crustacea</taxon>
        <taxon>Multicrustacea</taxon>
        <taxon>Malacostraca</taxon>
        <taxon>Eumalacostraca</taxon>
        <taxon>Peracarida</taxon>
        <taxon>Isopoda</taxon>
        <taxon>Oniscidea</taxon>
        <taxon>Crinocheta</taxon>
        <taxon>Armadillidiidae</taxon>
        <taxon>Armadillidium</taxon>
    </lineage>
</organism>
<dbReference type="OrthoDB" id="6071166at2759"/>
<evidence type="ECO:0000259" key="9">
    <source>
        <dbReference type="PROSITE" id="PS50011"/>
    </source>
</evidence>
<dbReference type="GO" id="GO:0010976">
    <property type="term" value="P:positive regulation of neuron projection development"/>
    <property type="evidence" value="ECO:0007669"/>
    <property type="project" value="TreeGrafter"/>
</dbReference>
<protein>
    <submittedName>
        <fullName evidence="10">Discoidin domain-containing receptor 2</fullName>
    </submittedName>
</protein>
<dbReference type="Gene3D" id="3.30.200.20">
    <property type="entry name" value="Phosphorylase Kinase, domain 1"/>
    <property type="match status" value="1"/>
</dbReference>
<dbReference type="InterPro" id="IPR001245">
    <property type="entry name" value="Ser-Thr/Tyr_kinase_cat_dom"/>
</dbReference>
<proteinExistence type="predicted"/>
<evidence type="ECO:0000256" key="7">
    <source>
        <dbReference type="ARBA" id="ARBA00023180"/>
    </source>
</evidence>
<dbReference type="SUPFAM" id="SSF56112">
    <property type="entry name" value="Protein kinase-like (PK-like)"/>
    <property type="match status" value="1"/>
</dbReference>
<evidence type="ECO:0000256" key="2">
    <source>
        <dbReference type="ARBA" id="ARBA00022692"/>
    </source>
</evidence>
<keyword evidence="2 8" id="KW-0812">Transmembrane</keyword>
<dbReference type="InterPro" id="IPR008266">
    <property type="entry name" value="Tyr_kinase_AS"/>
</dbReference>
<dbReference type="GO" id="GO:0005886">
    <property type="term" value="C:plasma membrane"/>
    <property type="evidence" value="ECO:0007669"/>
    <property type="project" value="TreeGrafter"/>
</dbReference>
<dbReference type="PROSITE" id="PS50011">
    <property type="entry name" value="PROTEIN_KINASE_DOM"/>
    <property type="match status" value="1"/>
</dbReference>
<name>A0A5N5T6X6_9CRUS</name>
<dbReference type="GO" id="GO:0051897">
    <property type="term" value="P:positive regulation of phosphatidylinositol 3-kinase/protein kinase B signal transduction"/>
    <property type="evidence" value="ECO:0007669"/>
    <property type="project" value="TreeGrafter"/>
</dbReference>
<dbReference type="AlphaFoldDB" id="A0A5N5T6X6"/>
<dbReference type="PROSITE" id="PS00109">
    <property type="entry name" value="PROTEIN_KINASE_TYR"/>
    <property type="match status" value="1"/>
</dbReference>
<dbReference type="GO" id="GO:0005518">
    <property type="term" value="F:collagen binding"/>
    <property type="evidence" value="ECO:0007669"/>
    <property type="project" value="TreeGrafter"/>
</dbReference>
<dbReference type="Gene3D" id="1.10.510.10">
    <property type="entry name" value="Transferase(Phosphotransferase) domain 1"/>
    <property type="match status" value="1"/>
</dbReference>
<evidence type="ECO:0000313" key="11">
    <source>
        <dbReference type="Proteomes" id="UP000326759"/>
    </source>
</evidence>
<keyword evidence="5 8" id="KW-0472">Membrane</keyword>
<gene>
    <name evidence="10" type="primary">DDR2</name>
    <name evidence="10" type="ORF">Anas_01817</name>
</gene>
<evidence type="ECO:0000256" key="5">
    <source>
        <dbReference type="ARBA" id="ARBA00023136"/>
    </source>
</evidence>
<dbReference type="Proteomes" id="UP000326759">
    <property type="component" value="Unassembled WGS sequence"/>
</dbReference>